<evidence type="ECO:0000313" key="3">
    <source>
        <dbReference type="Proteomes" id="UP000288096"/>
    </source>
</evidence>
<accession>A0A401FQI9</accession>
<gene>
    <name evidence="2" type="ORF">DENIS_0194</name>
</gene>
<dbReference type="AlphaFoldDB" id="A0A401FQI9"/>
<dbReference type="Proteomes" id="UP000288096">
    <property type="component" value="Unassembled WGS sequence"/>
</dbReference>
<proteinExistence type="predicted"/>
<evidence type="ECO:0000256" key="1">
    <source>
        <dbReference type="SAM" id="MobiDB-lite"/>
    </source>
</evidence>
<evidence type="ECO:0000313" key="2">
    <source>
        <dbReference type="EMBL" id="GBC59258.1"/>
    </source>
</evidence>
<feature type="region of interest" description="Disordered" evidence="1">
    <location>
        <begin position="52"/>
        <end position="78"/>
    </location>
</feature>
<name>A0A401FQI9_9BACT</name>
<organism evidence="2 3">
    <name type="scientific">Desulfonema ishimotonii</name>
    <dbReference type="NCBI Taxonomy" id="45657"/>
    <lineage>
        <taxon>Bacteria</taxon>
        <taxon>Pseudomonadati</taxon>
        <taxon>Thermodesulfobacteriota</taxon>
        <taxon>Desulfobacteria</taxon>
        <taxon>Desulfobacterales</taxon>
        <taxon>Desulfococcaceae</taxon>
        <taxon>Desulfonema</taxon>
    </lineage>
</organism>
<comment type="caution">
    <text evidence="2">The sequence shown here is derived from an EMBL/GenBank/DDBJ whole genome shotgun (WGS) entry which is preliminary data.</text>
</comment>
<protein>
    <submittedName>
        <fullName evidence="2">Uncharacterized protein</fullName>
    </submittedName>
</protein>
<sequence length="78" mass="9209">MSRSKACENFHKLLPVLHETLSRIGVLPHRNFKNVKKMKEIFKNIEQIIIDATERPHHRPKNNEKQSSMYSGKKKNMP</sequence>
<keyword evidence="3" id="KW-1185">Reference proteome</keyword>
<reference evidence="3" key="1">
    <citation type="submission" date="2017-11" db="EMBL/GenBank/DDBJ databases">
        <authorList>
            <person name="Watanabe M."/>
            <person name="Kojima H."/>
        </authorList>
    </citation>
    <scope>NUCLEOTIDE SEQUENCE [LARGE SCALE GENOMIC DNA]</scope>
    <source>
        <strain evidence="3">Tokyo 01</strain>
    </source>
</reference>
<dbReference type="EMBL" id="BEXT01000001">
    <property type="protein sequence ID" value="GBC59258.1"/>
    <property type="molecule type" value="Genomic_DNA"/>
</dbReference>
<reference evidence="3" key="2">
    <citation type="submission" date="2019-01" db="EMBL/GenBank/DDBJ databases">
        <title>Genome sequence of Desulfonema ishimotonii strain Tokyo 01.</title>
        <authorList>
            <person name="Fukui M."/>
        </authorList>
    </citation>
    <scope>NUCLEOTIDE SEQUENCE [LARGE SCALE GENOMIC DNA]</scope>
    <source>
        <strain evidence="3">Tokyo 01</strain>
    </source>
</reference>